<dbReference type="OrthoDB" id="6019616at2759"/>
<dbReference type="Proteomes" id="UP000192578">
    <property type="component" value="Unassembled WGS sequence"/>
</dbReference>
<dbReference type="Pfam" id="PF05060">
    <property type="entry name" value="MGAT2"/>
    <property type="match status" value="2"/>
</dbReference>
<comment type="catalytic activity">
    <reaction evidence="22">
        <text>an N(4)-{beta-D-GlcNAc-(1-&gt;2)-alpha-D-Man-(1-&gt;3)-[alpha-D-Man-(1-&gt;6)]-beta-D-Man-(1-&gt;4)-beta-D-GlcNAc-(1-&gt;4)-beta-D-GlcNAc}-L-asparaginyl-[protein] + UDP-N-acetyl-alpha-D-glucosamine = N(4)-{beta-D-GlcNAc-(1-&gt;2)-alpha-D-Man-(1-&gt;3)-[beta-D-GlcNAc-(1-&gt;2)-alpha-D-Man-(1-&gt;6)]-beta-D-Man-(1-&gt;4)-beta-D-GlcNAc-(1-&gt;4)-beta-D-GlcNAc}-L-asparaginyl-[protein] + UDP + H(+)</text>
        <dbReference type="Rhea" id="RHEA:12941"/>
        <dbReference type="Rhea" id="RHEA-COMP:13526"/>
        <dbReference type="Rhea" id="RHEA-COMP:14369"/>
        <dbReference type="ChEBI" id="CHEBI:15378"/>
        <dbReference type="ChEBI" id="CHEBI:57705"/>
        <dbReference type="ChEBI" id="CHEBI:58223"/>
        <dbReference type="ChEBI" id="CHEBI:60615"/>
        <dbReference type="ChEBI" id="CHEBI:60651"/>
        <dbReference type="EC" id="2.4.1.143"/>
    </reaction>
</comment>
<dbReference type="PANTHER" id="PTHR12871">
    <property type="entry name" value="BETA-1,2-N-ACETYLGLUCOSAMINYLTRANSFERASE II"/>
    <property type="match status" value="1"/>
</dbReference>
<feature type="disulfide bond" evidence="25">
    <location>
        <begin position="334"/>
        <end position="344"/>
    </location>
</feature>
<keyword evidence="11" id="KW-0735">Signal-anchor</keyword>
<evidence type="ECO:0000256" key="19">
    <source>
        <dbReference type="ARBA" id="ARBA00031203"/>
    </source>
</evidence>
<feature type="binding site" evidence="23">
    <location>
        <position position="129"/>
    </location>
    <ligand>
        <name>substrate</name>
    </ligand>
</feature>
<evidence type="ECO:0000256" key="13">
    <source>
        <dbReference type="ARBA" id="ARBA00023034"/>
    </source>
</evidence>
<evidence type="ECO:0000256" key="9">
    <source>
        <dbReference type="ARBA" id="ARBA00022692"/>
    </source>
</evidence>
<keyword evidence="27" id="KW-1185">Reference proteome</keyword>
<feature type="binding site" evidence="24">
    <location>
        <position position="217"/>
    </location>
    <ligand>
        <name>Mn(2+)</name>
        <dbReference type="ChEBI" id="CHEBI:29035"/>
    </ligand>
</feature>
<keyword evidence="16" id="KW-0325">Glycoprotein</keyword>
<evidence type="ECO:0000256" key="23">
    <source>
        <dbReference type="PIRSR" id="PIRSR607754-1"/>
    </source>
</evidence>
<evidence type="ECO:0000256" key="15">
    <source>
        <dbReference type="ARBA" id="ARBA00023157"/>
    </source>
</evidence>
<keyword evidence="10 24" id="KW-0479">Metal-binding</keyword>
<dbReference type="GO" id="GO:0000139">
    <property type="term" value="C:Golgi membrane"/>
    <property type="evidence" value="ECO:0007669"/>
    <property type="project" value="UniProtKB-SubCell"/>
</dbReference>
<keyword evidence="8" id="KW-0808">Transferase</keyword>
<dbReference type="InterPro" id="IPR029044">
    <property type="entry name" value="Nucleotide-diphossugar_trans"/>
</dbReference>
<comment type="cofactor">
    <cofactor evidence="1 24">
        <name>Mn(2+)</name>
        <dbReference type="ChEBI" id="CHEBI:29035"/>
    </cofactor>
</comment>
<evidence type="ECO:0000256" key="12">
    <source>
        <dbReference type="ARBA" id="ARBA00022989"/>
    </source>
</evidence>
<evidence type="ECO:0000256" key="17">
    <source>
        <dbReference type="ARBA" id="ARBA00023211"/>
    </source>
</evidence>
<evidence type="ECO:0000256" key="18">
    <source>
        <dbReference type="ARBA" id="ARBA00029663"/>
    </source>
</evidence>
<evidence type="ECO:0000256" key="1">
    <source>
        <dbReference type="ARBA" id="ARBA00001936"/>
    </source>
</evidence>
<dbReference type="Gene3D" id="3.90.550.10">
    <property type="entry name" value="Spore Coat Polysaccharide Biosynthesis Protein SpsA, Chain A"/>
    <property type="match status" value="1"/>
</dbReference>
<evidence type="ECO:0000256" key="20">
    <source>
        <dbReference type="ARBA" id="ARBA00032552"/>
    </source>
</evidence>
<evidence type="ECO:0000256" key="5">
    <source>
        <dbReference type="ARBA" id="ARBA00012613"/>
    </source>
</evidence>
<evidence type="ECO:0000256" key="16">
    <source>
        <dbReference type="ARBA" id="ARBA00023180"/>
    </source>
</evidence>
<evidence type="ECO:0000256" key="2">
    <source>
        <dbReference type="ARBA" id="ARBA00004323"/>
    </source>
</evidence>
<evidence type="ECO:0000256" key="8">
    <source>
        <dbReference type="ARBA" id="ARBA00022679"/>
    </source>
</evidence>
<proteinExistence type="inferred from homology"/>
<evidence type="ECO:0000256" key="7">
    <source>
        <dbReference type="ARBA" id="ARBA00022676"/>
    </source>
</evidence>
<feature type="disulfide bond" evidence="25">
    <location>
        <begin position="295"/>
        <end position="401"/>
    </location>
</feature>
<evidence type="ECO:0000256" key="11">
    <source>
        <dbReference type="ARBA" id="ARBA00022968"/>
    </source>
</evidence>
<comment type="pathway">
    <text evidence="3">Protein modification; protein glycosylation.</text>
</comment>
<dbReference type="SUPFAM" id="SSF53448">
    <property type="entry name" value="Nucleotide-diphospho-sugar transferases"/>
    <property type="match status" value="1"/>
</dbReference>
<dbReference type="GO" id="GO:0005795">
    <property type="term" value="C:Golgi stack"/>
    <property type="evidence" value="ECO:0007669"/>
    <property type="project" value="InterPro"/>
</dbReference>
<dbReference type="AlphaFoldDB" id="A0A1W0WAV3"/>
<feature type="binding site" evidence="23">
    <location>
        <begin position="185"/>
        <end position="189"/>
    </location>
    <ligand>
        <name>substrate</name>
    </ligand>
</feature>
<evidence type="ECO:0000256" key="24">
    <source>
        <dbReference type="PIRSR" id="PIRSR607754-2"/>
    </source>
</evidence>
<dbReference type="EC" id="2.4.1.143" evidence="5"/>
<evidence type="ECO:0000256" key="10">
    <source>
        <dbReference type="ARBA" id="ARBA00022723"/>
    </source>
</evidence>
<keyword evidence="15 25" id="KW-1015">Disulfide bond</keyword>
<feature type="binding site" evidence="24">
    <location>
        <position position="330"/>
    </location>
    <ligand>
        <name>Mn(2+)</name>
        <dbReference type="ChEBI" id="CHEBI:29035"/>
    </ligand>
</feature>
<evidence type="ECO:0000256" key="6">
    <source>
        <dbReference type="ARBA" id="ARBA00014817"/>
    </source>
</evidence>
<keyword evidence="9" id="KW-0812">Transmembrane</keyword>
<protein>
    <recommendedName>
        <fullName evidence="6">Alpha-1,6-mannosyl-glycoprotein 2-beta-N-acetylglucosaminyltransferase</fullName>
        <ecNumber evidence="5">2.4.1.143</ecNumber>
    </recommendedName>
    <alternativeName>
        <fullName evidence="21">Beta-1,2-N-acetylglucosaminyltransferase II</fullName>
    </alternativeName>
    <alternativeName>
        <fullName evidence="20">GlcNAc-T II</fullName>
    </alternativeName>
    <alternativeName>
        <fullName evidence="19">Mannoside acetylglucosaminyltransferase 2</fullName>
    </alternativeName>
    <alternativeName>
        <fullName evidence="18">N-glycosyl-oligosaccharide-glycoprotein N-acetylglucosaminyltransferase II</fullName>
    </alternativeName>
</protein>
<comment type="similarity">
    <text evidence="4">Belongs to the glycosyltransferase 16 (GT16) protein family.</text>
</comment>
<keyword evidence="12" id="KW-1133">Transmembrane helix</keyword>
<feature type="disulfide bond" evidence="25">
    <location>
        <begin position="290"/>
        <end position="313"/>
    </location>
</feature>
<keyword evidence="13" id="KW-0333">Golgi apparatus</keyword>
<evidence type="ECO:0000313" key="27">
    <source>
        <dbReference type="Proteomes" id="UP000192578"/>
    </source>
</evidence>
<keyword evidence="14" id="KW-0472">Membrane</keyword>
<evidence type="ECO:0000256" key="4">
    <source>
        <dbReference type="ARBA" id="ARBA00011011"/>
    </source>
</evidence>
<dbReference type="GO" id="GO:0009312">
    <property type="term" value="P:oligosaccharide biosynthetic process"/>
    <property type="evidence" value="ECO:0007669"/>
    <property type="project" value="InterPro"/>
</dbReference>
<feature type="disulfide bond" evidence="25">
    <location>
        <begin position="239"/>
        <end position="242"/>
    </location>
</feature>
<dbReference type="PANTHER" id="PTHR12871:SF0">
    <property type="entry name" value="ALPHA-1,6-MANNOSYL-GLYCOPROTEIN 2-BETA-N-ACETYLGLUCOSAMINYLTRANSFERASE"/>
    <property type="match status" value="1"/>
</dbReference>
<sequence>MARYKFQHLWGAGLLTFLCFQATLVIHYAARLEDELISPVLAVITAESLLSRANVSAEIRSYREEVKRLNREQFIRNEDVLGNFTAGNESAAAVIVIQVHDRILYLEALIGSLGKVRGIEQALVVFSHDVYSKEMNALIRGVRFVRTLQIYYPYSSQLYPKGYPGADPNGTILPPGYGRTVDLTQIKLHWLWKLVQVFRELRALRNHTGPKMFLEEDHYVSPDLLDVLAKTKAMQAKSCPSCILILGGYPKQKLWHDLNWDVVRLTRFYASGNNMGMVLERNFWQRFMECGKEYCTIDDYNWDWTLQHMHLKCFPEQLRILKPDAPRVWHVGNCGTHTKQKWKCRRARITESIRNLDTQLANNQANLFLESLRMVSTLKSPLPVTPNTFGGWGDPRDHNMCLAILRDG</sequence>
<evidence type="ECO:0000313" key="26">
    <source>
        <dbReference type="EMBL" id="OQV12283.1"/>
    </source>
</evidence>
<dbReference type="GO" id="GO:0046872">
    <property type="term" value="F:metal ion binding"/>
    <property type="evidence" value="ECO:0007669"/>
    <property type="project" value="UniProtKB-KW"/>
</dbReference>
<comment type="subcellular location">
    <subcellularLocation>
        <location evidence="2">Golgi apparatus membrane</location>
        <topology evidence="2">Single-pass type II membrane protein</topology>
    </subcellularLocation>
</comment>
<comment type="caution">
    <text evidence="26">The sequence shown here is derived from an EMBL/GenBank/DDBJ whole genome shotgun (WGS) entry which is preliminary data.</text>
</comment>
<dbReference type="EMBL" id="MTYJ01000149">
    <property type="protein sequence ID" value="OQV12283.1"/>
    <property type="molecule type" value="Genomic_DNA"/>
</dbReference>
<keyword evidence="7" id="KW-0328">Glycosyltransferase</keyword>
<evidence type="ECO:0000256" key="25">
    <source>
        <dbReference type="PIRSR" id="PIRSR607754-3"/>
    </source>
</evidence>
<evidence type="ECO:0000256" key="3">
    <source>
        <dbReference type="ARBA" id="ARBA00004922"/>
    </source>
</evidence>
<name>A0A1W0WAV3_HYPEX</name>
<dbReference type="GO" id="GO:0006487">
    <property type="term" value="P:protein N-linked glycosylation"/>
    <property type="evidence" value="ECO:0007669"/>
    <property type="project" value="TreeGrafter"/>
</dbReference>
<reference evidence="27" key="1">
    <citation type="submission" date="2017-01" db="EMBL/GenBank/DDBJ databases">
        <title>Comparative genomics of anhydrobiosis in the tardigrade Hypsibius dujardini.</title>
        <authorList>
            <person name="Yoshida Y."/>
            <person name="Koutsovoulos G."/>
            <person name="Laetsch D."/>
            <person name="Stevens L."/>
            <person name="Kumar S."/>
            <person name="Horikawa D."/>
            <person name="Ishino K."/>
            <person name="Komine S."/>
            <person name="Tomita M."/>
            <person name="Blaxter M."/>
            <person name="Arakawa K."/>
        </authorList>
    </citation>
    <scope>NUCLEOTIDE SEQUENCE [LARGE SCALE GENOMIC DNA]</scope>
    <source>
        <strain evidence="27">Z151</strain>
    </source>
</reference>
<feature type="binding site" evidence="23">
    <location>
        <begin position="98"/>
        <end position="102"/>
    </location>
    <ligand>
        <name>substrate</name>
    </ligand>
</feature>
<dbReference type="GO" id="GO:0008455">
    <property type="term" value="F:alpha-1,6-mannosylglycoprotein 2-beta-N-acetylglucosaminyltransferase activity"/>
    <property type="evidence" value="ECO:0007669"/>
    <property type="project" value="UniProtKB-EC"/>
</dbReference>
<evidence type="ECO:0000256" key="22">
    <source>
        <dbReference type="ARBA" id="ARBA00093257"/>
    </source>
</evidence>
<evidence type="ECO:0000256" key="14">
    <source>
        <dbReference type="ARBA" id="ARBA00023136"/>
    </source>
</evidence>
<accession>A0A1W0WAV3</accession>
<gene>
    <name evidence="26" type="ORF">BV898_13474</name>
</gene>
<keyword evidence="17 24" id="KW-0464">Manganese</keyword>
<dbReference type="UniPathway" id="UPA00378"/>
<dbReference type="InterPro" id="IPR007754">
    <property type="entry name" value="GlcNAc_II"/>
</dbReference>
<organism evidence="26 27">
    <name type="scientific">Hypsibius exemplaris</name>
    <name type="common">Freshwater tardigrade</name>
    <dbReference type="NCBI Taxonomy" id="2072580"/>
    <lineage>
        <taxon>Eukaryota</taxon>
        <taxon>Metazoa</taxon>
        <taxon>Ecdysozoa</taxon>
        <taxon>Tardigrada</taxon>
        <taxon>Eutardigrada</taxon>
        <taxon>Parachela</taxon>
        <taxon>Hypsibioidea</taxon>
        <taxon>Hypsibiidae</taxon>
        <taxon>Hypsibius</taxon>
    </lineage>
</organism>
<evidence type="ECO:0000256" key="21">
    <source>
        <dbReference type="ARBA" id="ARBA00032915"/>
    </source>
</evidence>